<evidence type="ECO:0000313" key="5">
    <source>
        <dbReference type="EMBL" id="GII43615.1"/>
    </source>
</evidence>
<dbReference type="Proteomes" id="UP000644610">
    <property type="component" value="Unassembled WGS sequence"/>
</dbReference>
<name>A0A8J3UF93_9ACTN</name>
<dbReference type="Gene3D" id="1.10.260.40">
    <property type="entry name" value="lambda repressor-like DNA-binding domains"/>
    <property type="match status" value="1"/>
</dbReference>
<sequence length="348" mass="36944">MSSESAEQGASMARAGDGRSPTIYDVAKVAGVSHQTVSRLLKGEGVRPKNRERVLQALEELGYRPNLAARWLATNKSHRVAVLTQEIGQVGPGRILQGVGAEARQAGYLLDIITLDVSDRSAIDEAIGQVNGEDIAGILALASTDEMIAAFAHAEFRVPAFIGAEEDDALGEHPAQRNARGLDQVVDHLVGLGHRRFFQIAGPRTWVAARNRELAYERSLSRYGIASLGTAYGDWSAASGYEAARKIPSELGITAVVAGNDQMALGAILALSSSGLDIPGDVSVTGFDDIPEAAYLCPPLTTVRLDFEEQGRDAFRRLVTQLEGRSSAPGIMTAELVERASSGPARSG</sequence>
<gene>
    <name evidence="5" type="ORF">Psi02_00390</name>
</gene>
<dbReference type="SMART" id="SM00354">
    <property type="entry name" value="HTH_LACI"/>
    <property type="match status" value="1"/>
</dbReference>
<evidence type="ECO:0000313" key="6">
    <source>
        <dbReference type="Proteomes" id="UP000644610"/>
    </source>
</evidence>
<organism evidence="5 6">
    <name type="scientific">Planotetraspora silvatica</name>
    <dbReference type="NCBI Taxonomy" id="234614"/>
    <lineage>
        <taxon>Bacteria</taxon>
        <taxon>Bacillati</taxon>
        <taxon>Actinomycetota</taxon>
        <taxon>Actinomycetes</taxon>
        <taxon>Streptosporangiales</taxon>
        <taxon>Streptosporangiaceae</taxon>
        <taxon>Planotetraspora</taxon>
    </lineage>
</organism>
<evidence type="ECO:0000259" key="4">
    <source>
        <dbReference type="PROSITE" id="PS50932"/>
    </source>
</evidence>
<dbReference type="GO" id="GO:0003700">
    <property type="term" value="F:DNA-binding transcription factor activity"/>
    <property type="evidence" value="ECO:0007669"/>
    <property type="project" value="TreeGrafter"/>
</dbReference>
<dbReference type="InterPro" id="IPR010982">
    <property type="entry name" value="Lambda_DNA-bd_dom_sf"/>
</dbReference>
<dbReference type="RefSeq" id="WP_203970585.1">
    <property type="nucleotide sequence ID" value="NZ_BAAAKY010000005.1"/>
</dbReference>
<dbReference type="PROSITE" id="PS00356">
    <property type="entry name" value="HTH_LACI_1"/>
    <property type="match status" value="1"/>
</dbReference>
<evidence type="ECO:0000256" key="1">
    <source>
        <dbReference type="ARBA" id="ARBA00023015"/>
    </source>
</evidence>
<protein>
    <submittedName>
        <fullName evidence="5">LacI family transcriptional regulator</fullName>
    </submittedName>
</protein>
<dbReference type="PROSITE" id="PS50932">
    <property type="entry name" value="HTH_LACI_2"/>
    <property type="match status" value="1"/>
</dbReference>
<dbReference type="AlphaFoldDB" id="A0A8J3UF93"/>
<keyword evidence="3" id="KW-0804">Transcription</keyword>
<proteinExistence type="predicted"/>
<dbReference type="GO" id="GO:0000976">
    <property type="term" value="F:transcription cis-regulatory region binding"/>
    <property type="evidence" value="ECO:0007669"/>
    <property type="project" value="TreeGrafter"/>
</dbReference>
<keyword evidence="1" id="KW-0805">Transcription regulation</keyword>
<reference evidence="5" key="1">
    <citation type="submission" date="2021-01" db="EMBL/GenBank/DDBJ databases">
        <title>Whole genome shotgun sequence of Planotetraspora silvatica NBRC 100141.</title>
        <authorList>
            <person name="Komaki H."/>
            <person name="Tamura T."/>
        </authorList>
    </citation>
    <scope>NUCLEOTIDE SEQUENCE</scope>
    <source>
        <strain evidence="5">NBRC 100141</strain>
    </source>
</reference>
<dbReference type="PANTHER" id="PTHR30146:SF153">
    <property type="entry name" value="LACTOSE OPERON REPRESSOR"/>
    <property type="match status" value="1"/>
</dbReference>
<dbReference type="InterPro" id="IPR046335">
    <property type="entry name" value="LacI/GalR-like_sensor"/>
</dbReference>
<dbReference type="PANTHER" id="PTHR30146">
    <property type="entry name" value="LACI-RELATED TRANSCRIPTIONAL REPRESSOR"/>
    <property type="match status" value="1"/>
</dbReference>
<dbReference type="CDD" id="cd01392">
    <property type="entry name" value="HTH_LacI"/>
    <property type="match status" value="1"/>
</dbReference>
<accession>A0A8J3UF93</accession>
<keyword evidence="6" id="KW-1185">Reference proteome</keyword>
<dbReference type="Pfam" id="PF00356">
    <property type="entry name" value="LacI"/>
    <property type="match status" value="1"/>
</dbReference>
<dbReference type="EMBL" id="BOOQ01000001">
    <property type="protein sequence ID" value="GII43615.1"/>
    <property type="molecule type" value="Genomic_DNA"/>
</dbReference>
<dbReference type="InterPro" id="IPR028082">
    <property type="entry name" value="Peripla_BP_I"/>
</dbReference>
<dbReference type="Gene3D" id="3.40.50.2300">
    <property type="match status" value="2"/>
</dbReference>
<dbReference type="Pfam" id="PF13377">
    <property type="entry name" value="Peripla_BP_3"/>
    <property type="match status" value="1"/>
</dbReference>
<comment type="caution">
    <text evidence="5">The sequence shown here is derived from an EMBL/GenBank/DDBJ whole genome shotgun (WGS) entry which is preliminary data.</text>
</comment>
<dbReference type="CDD" id="cd01574">
    <property type="entry name" value="PBP1_LacI"/>
    <property type="match status" value="1"/>
</dbReference>
<keyword evidence="2" id="KW-0238">DNA-binding</keyword>
<evidence type="ECO:0000256" key="2">
    <source>
        <dbReference type="ARBA" id="ARBA00023125"/>
    </source>
</evidence>
<dbReference type="SUPFAM" id="SSF53822">
    <property type="entry name" value="Periplasmic binding protein-like I"/>
    <property type="match status" value="1"/>
</dbReference>
<dbReference type="SUPFAM" id="SSF47413">
    <property type="entry name" value="lambda repressor-like DNA-binding domains"/>
    <property type="match status" value="1"/>
</dbReference>
<feature type="domain" description="HTH lacI-type" evidence="4">
    <location>
        <begin position="21"/>
        <end position="74"/>
    </location>
</feature>
<evidence type="ECO:0000256" key="3">
    <source>
        <dbReference type="ARBA" id="ARBA00023163"/>
    </source>
</evidence>
<dbReference type="InterPro" id="IPR000843">
    <property type="entry name" value="HTH_LacI"/>
</dbReference>